<evidence type="ECO:0000256" key="5">
    <source>
        <dbReference type="ARBA" id="ARBA00022989"/>
    </source>
</evidence>
<dbReference type="InterPro" id="IPR004638">
    <property type="entry name" value="EmrB-like"/>
</dbReference>
<feature type="transmembrane region" description="Helical" evidence="7">
    <location>
        <begin position="102"/>
        <end position="123"/>
    </location>
</feature>
<dbReference type="SUPFAM" id="SSF103473">
    <property type="entry name" value="MFS general substrate transporter"/>
    <property type="match status" value="1"/>
</dbReference>
<feature type="transmembrane region" description="Helical" evidence="7">
    <location>
        <begin position="221"/>
        <end position="243"/>
    </location>
</feature>
<dbReference type="GO" id="GO:0005886">
    <property type="term" value="C:plasma membrane"/>
    <property type="evidence" value="ECO:0007669"/>
    <property type="project" value="UniProtKB-SubCell"/>
</dbReference>
<dbReference type="PANTHER" id="PTHR23501">
    <property type="entry name" value="MAJOR FACILITATOR SUPERFAMILY"/>
    <property type="match status" value="1"/>
</dbReference>
<evidence type="ECO:0000256" key="2">
    <source>
        <dbReference type="ARBA" id="ARBA00022448"/>
    </source>
</evidence>
<organism evidence="9 10">
    <name type="scientific">Ligilactobacillus acidipiscis</name>
    <dbReference type="NCBI Taxonomy" id="89059"/>
    <lineage>
        <taxon>Bacteria</taxon>
        <taxon>Bacillati</taxon>
        <taxon>Bacillota</taxon>
        <taxon>Bacilli</taxon>
        <taxon>Lactobacillales</taxon>
        <taxon>Lactobacillaceae</taxon>
        <taxon>Ligilactobacillus</taxon>
    </lineage>
</organism>
<dbReference type="InterPro" id="IPR020846">
    <property type="entry name" value="MFS_dom"/>
</dbReference>
<feature type="transmembrane region" description="Helical" evidence="7">
    <location>
        <begin position="43"/>
        <end position="65"/>
    </location>
</feature>
<keyword evidence="3" id="KW-1003">Cell membrane</keyword>
<dbReference type="PROSITE" id="PS50850">
    <property type="entry name" value="MFS"/>
    <property type="match status" value="1"/>
</dbReference>
<evidence type="ECO:0000313" key="10">
    <source>
        <dbReference type="Proteomes" id="UP000051491"/>
    </source>
</evidence>
<keyword evidence="6 7" id="KW-0472">Membrane</keyword>
<evidence type="ECO:0000259" key="8">
    <source>
        <dbReference type="PROSITE" id="PS50850"/>
    </source>
</evidence>
<accession>A0A0R2K0J3</accession>
<feature type="transmembrane region" description="Helical" evidence="7">
    <location>
        <begin position="196"/>
        <end position="215"/>
    </location>
</feature>
<dbReference type="FunFam" id="1.20.1720.10:FF:000004">
    <property type="entry name" value="EmrB/QacA family drug resistance transporter"/>
    <property type="match status" value="1"/>
</dbReference>
<sequence>MNSNKKTNKGIVTFALFIATFLSAVEGTIVSTAMPTIVGDLKGISIMNWVFSIYLLTTTLSTPVYGKLVDELGRKPVFITGLLVFLIGSMLSGLSTSMPQLIAWRAVQGIGAGAILPISNTIIADIYPPDKRAQVMGLNNSAWGIASVAAPLLGGLIVDNLSWKWVFFINVPIGLVSILLIWVNLREDKHYAHGKLDIWGIIWLSLTIGGILYGVEVLNKTHINVVAAISVFIAAIIGLILFIRQEKRAADPIILLDLFKKRTFVIQNFAVAMMSIFLIAFDVYVPSWTQGLLGLPATIAGFATTPSSILWIFGSFLAGIFLGKMTPRKILMLSMGLLVISGTVFVFLPVDTPFYAFLIIGVFLGTGFGITVTSSTIISQSIVAPENVGMATSFNTLVRTLSQSISISAFGIVINRSLIHGIHAHPESHLNVNMFNKMINPHTVDQFPDKLIPLMHQIYHNGLQNVFTIAVGCMALAFVLNLLKQKNYHIDNK</sequence>
<dbReference type="Pfam" id="PF07690">
    <property type="entry name" value="MFS_1"/>
    <property type="match status" value="1"/>
</dbReference>
<dbReference type="GO" id="GO:0022857">
    <property type="term" value="F:transmembrane transporter activity"/>
    <property type="evidence" value="ECO:0007669"/>
    <property type="project" value="InterPro"/>
</dbReference>
<feature type="transmembrane region" description="Helical" evidence="7">
    <location>
        <begin position="135"/>
        <end position="157"/>
    </location>
</feature>
<feature type="transmembrane region" description="Helical" evidence="7">
    <location>
        <begin position="463"/>
        <end position="483"/>
    </location>
</feature>
<keyword evidence="5 7" id="KW-1133">Transmembrane helix</keyword>
<reference evidence="9 10" key="1">
    <citation type="journal article" date="2015" name="Genome Announc.">
        <title>Expanding the biotechnology potential of lactobacilli through comparative genomics of 213 strains and associated genera.</title>
        <authorList>
            <person name="Sun Z."/>
            <person name="Harris H.M."/>
            <person name="McCann A."/>
            <person name="Guo C."/>
            <person name="Argimon S."/>
            <person name="Zhang W."/>
            <person name="Yang X."/>
            <person name="Jeffery I.B."/>
            <person name="Cooney J.C."/>
            <person name="Kagawa T.F."/>
            <person name="Liu W."/>
            <person name="Song Y."/>
            <person name="Salvetti E."/>
            <person name="Wrobel A."/>
            <person name="Rasinkangas P."/>
            <person name="Parkhill J."/>
            <person name="Rea M.C."/>
            <person name="O'Sullivan O."/>
            <person name="Ritari J."/>
            <person name="Douillard F.P."/>
            <person name="Paul Ross R."/>
            <person name="Yang R."/>
            <person name="Briner A.E."/>
            <person name="Felis G.E."/>
            <person name="de Vos W.M."/>
            <person name="Barrangou R."/>
            <person name="Klaenhammer T.R."/>
            <person name="Caufield P.W."/>
            <person name="Cui Y."/>
            <person name="Zhang H."/>
            <person name="O'Toole P.W."/>
        </authorList>
    </citation>
    <scope>NUCLEOTIDE SEQUENCE [LARGE SCALE GENOMIC DNA]</scope>
    <source>
        <strain evidence="9 10">DSM 15353</strain>
    </source>
</reference>
<keyword evidence="4 7" id="KW-0812">Transmembrane</keyword>
<evidence type="ECO:0000256" key="3">
    <source>
        <dbReference type="ARBA" id="ARBA00022475"/>
    </source>
</evidence>
<dbReference type="OrthoDB" id="9816041at2"/>
<dbReference type="PRINTS" id="PR01036">
    <property type="entry name" value="TCRTETB"/>
</dbReference>
<feature type="transmembrane region" description="Helical" evidence="7">
    <location>
        <begin position="354"/>
        <end position="379"/>
    </location>
</feature>
<dbReference type="CDD" id="cd17502">
    <property type="entry name" value="MFS_Azr1_MDR_like"/>
    <property type="match status" value="1"/>
</dbReference>
<evidence type="ECO:0000256" key="4">
    <source>
        <dbReference type="ARBA" id="ARBA00022692"/>
    </source>
</evidence>
<evidence type="ECO:0000256" key="6">
    <source>
        <dbReference type="ARBA" id="ARBA00023136"/>
    </source>
</evidence>
<feature type="transmembrane region" description="Helical" evidence="7">
    <location>
        <begin position="330"/>
        <end position="348"/>
    </location>
</feature>
<dbReference type="AlphaFoldDB" id="A0A0R2K0J3"/>
<feature type="transmembrane region" description="Helical" evidence="7">
    <location>
        <begin position="400"/>
        <end position="419"/>
    </location>
</feature>
<dbReference type="PANTHER" id="PTHR23501:SF191">
    <property type="entry name" value="VACUOLAR BASIC AMINO ACID TRANSPORTER 4"/>
    <property type="match status" value="1"/>
</dbReference>
<comment type="caution">
    <text evidence="9">The sequence shown here is derived from an EMBL/GenBank/DDBJ whole genome shotgun (WGS) entry which is preliminary data.</text>
</comment>
<feature type="transmembrane region" description="Helical" evidence="7">
    <location>
        <begin position="77"/>
        <end position="96"/>
    </location>
</feature>
<dbReference type="Gene3D" id="1.20.1720.10">
    <property type="entry name" value="Multidrug resistance protein D"/>
    <property type="match status" value="1"/>
</dbReference>
<feature type="transmembrane region" description="Helical" evidence="7">
    <location>
        <begin position="163"/>
        <end position="184"/>
    </location>
</feature>
<dbReference type="InterPro" id="IPR036259">
    <property type="entry name" value="MFS_trans_sf"/>
</dbReference>
<comment type="subcellular location">
    <subcellularLocation>
        <location evidence="1">Cell membrane</location>
        <topology evidence="1">Multi-pass membrane protein</topology>
    </subcellularLocation>
</comment>
<dbReference type="RefSeq" id="WP_010499316.1">
    <property type="nucleotide sequence ID" value="NZ_JQBK01000045.1"/>
</dbReference>
<dbReference type="NCBIfam" id="TIGR00711">
    <property type="entry name" value="efflux_EmrB"/>
    <property type="match status" value="1"/>
</dbReference>
<feature type="transmembrane region" description="Helical" evidence="7">
    <location>
        <begin position="264"/>
        <end position="285"/>
    </location>
</feature>
<evidence type="ECO:0000256" key="1">
    <source>
        <dbReference type="ARBA" id="ARBA00004651"/>
    </source>
</evidence>
<evidence type="ECO:0000256" key="7">
    <source>
        <dbReference type="SAM" id="Phobius"/>
    </source>
</evidence>
<gene>
    <name evidence="9" type="ORF">IV43_GL001504</name>
</gene>
<protein>
    <submittedName>
        <fullName evidence="9">EmrB QacA subfamily drug resistance transporter</fullName>
    </submittedName>
</protein>
<proteinExistence type="predicted"/>
<dbReference type="InterPro" id="IPR011701">
    <property type="entry name" value="MFS"/>
</dbReference>
<dbReference type="Gene3D" id="1.20.1250.20">
    <property type="entry name" value="MFS general substrate transporter like domains"/>
    <property type="match status" value="1"/>
</dbReference>
<feature type="transmembrane region" description="Helical" evidence="7">
    <location>
        <begin position="297"/>
        <end position="323"/>
    </location>
</feature>
<keyword evidence="2" id="KW-0813">Transport</keyword>
<dbReference type="PATRIC" id="fig|89059.3.peg.1611"/>
<feature type="domain" description="Major facilitator superfamily (MFS) profile" evidence="8">
    <location>
        <begin position="12"/>
        <end position="489"/>
    </location>
</feature>
<dbReference type="EMBL" id="JQBK01000045">
    <property type="protein sequence ID" value="KRN83071.1"/>
    <property type="molecule type" value="Genomic_DNA"/>
</dbReference>
<name>A0A0R2K0J3_9LACO</name>
<dbReference type="Proteomes" id="UP000051491">
    <property type="component" value="Unassembled WGS sequence"/>
</dbReference>
<evidence type="ECO:0000313" key="9">
    <source>
        <dbReference type="EMBL" id="KRN83071.1"/>
    </source>
</evidence>